<feature type="transmembrane region" description="Helical" evidence="5">
    <location>
        <begin position="133"/>
        <end position="155"/>
    </location>
</feature>
<keyword evidence="3 5" id="KW-1133">Transmembrane helix</keyword>
<evidence type="ECO:0000256" key="5">
    <source>
        <dbReference type="SAM" id="Phobius"/>
    </source>
</evidence>
<evidence type="ECO:0000259" key="6">
    <source>
        <dbReference type="Pfam" id="PF01490"/>
    </source>
</evidence>
<feature type="transmembrane region" description="Helical" evidence="5">
    <location>
        <begin position="324"/>
        <end position="347"/>
    </location>
</feature>
<feature type="transmembrane region" description="Helical" evidence="5">
    <location>
        <begin position="72"/>
        <end position="94"/>
    </location>
</feature>
<dbReference type="InterPro" id="IPR013057">
    <property type="entry name" value="AA_transpt_TM"/>
</dbReference>
<accession>A0A0B1TU79</accession>
<evidence type="ECO:0000313" key="7">
    <source>
        <dbReference type="EMBL" id="KHJ99000.1"/>
    </source>
</evidence>
<dbReference type="AlphaFoldDB" id="A0A0B1TU79"/>
<evidence type="ECO:0000256" key="4">
    <source>
        <dbReference type="ARBA" id="ARBA00023136"/>
    </source>
</evidence>
<dbReference type="GO" id="GO:0015179">
    <property type="term" value="F:L-amino acid transmembrane transporter activity"/>
    <property type="evidence" value="ECO:0007669"/>
    <property type="project" value="TreeGrafter"/>
</dbReference>
<keyword evidence="2 5" id="KW-0812">Transmembrane</keyword>
<dbReference type="PANTHER" id="PTHR22950">
    <property type="entry name" value="AMINO ACID TRANSPORTER"/>
    <property type="match status" value="1"/>
</dbReference>
<comment type="subcellular location">
    <subcellularLocation>
        <location evidence="1">Membrane</location>
        <topology evidence="1">Multi-pass membrane protein</topology>
    </subcellularLocation>
</comment>
<sequence>MTFTAGVVDIDQKLPENFEVSENGQVPADGPPAKSEKVKKISTTFALVNIVKGMIGPGCFALPLAFKQAGLWAAFGIDFLLGIISIISMVKLVVTAQHLCKKNKCGTLDYGELAQEAFASCKPLARYKYVARWYVNTCLILLQCGICSVYYIFVVEHAKEVLSYFSLLGNVLMATSIAIILGELVTSQHIPTNQLPAITDFSGTVLAAGSIMYALEGQAMVLPVENKMKYPEDMKGFNGVLSTGVSLVTIIYAACGFYGYITYGSNVQATITLNLSNSPLNLAVKIMLLCVVYTSFLIQQYPLVEILWPLAKRPLRARNTRRAYMIALEYCFRFSIVFVALGVSWLIPNLDEIIPLVGVTMGMLLALVNPSIIETVVFFQDWRENYSTLKFFIVISLNCFYSALGIFFVVTGLEANIKNLIHGASS</sequence>
<dbReference type="PANTHER" id="PTHR22950:SF217">
    <property type="entry name" value="AMINO ACID TRANSPORTER TRANSMEMBRANE DOMAIN-CONTAINING PROTEIN"/>
    <property type="match status" value="1"/>
</dbReference>
<protein>
    <submittedName>
        <fullName evidence="7">Transmembrane amino acid transporter protein</fullName>
    </submittedName>
</protein>
<evidence type="ECO:0000256" key="1">
    <source>
        <dbReference type="ARBA" id="ARBA00004141"/>
    </source>
</evidence>
<feature type="domain" description="Amino acid transporter transmembrane" evidence="6">
    <location>
        <begin position="40"/>
        <end position="161"/>
    </location>
</feature>
<reference evidence="7 8" key="1">
    <citation type="submission" date="2014-03" db="EMBL/GenBank/DDBJ databases">
        <title>Draft genome of the hookworm Oesophagostomum dentatum.</title>
        <authorList>
            <person name="Mitreva M."/>
        </authorList>
    </citation>
    <scope>NUCLEOTIDE SEQUENCE [LARGE SCALE GENOMIC DNA]</scope>
    <source>
        <strain evidence="7 8">OD-Hann</strain>
    </source>
</reference>
<evidence type="ECO:0000256" key="3">
    <source>
        <dbReference type="ARBA" id="ARBA00022989"/>
    </source>
</evidence>
<gene>
    <name evidence="7" type="ORF">OESDEN_01015</name>
</gene>
<keyword evidence="4 5" id="KW-0472">Membrane</keyword>
<dbReference type="EMBL" id="KN549254">
    <property type="protein sequence ID" value="KHJ99000.1"/>
    <property type="molecule type" value="Genomic_DNA"/>
</dbReference>
<name>A0A0B1TU79_OESDE</name>
<feature type="transmembrane region" description="Helical" evidence="5">
    <location>
        <begin position="282"/>
        <end position="303"/>
    </location>
</feature>
<feature type="transmembrane region" description="Helical" evidence="5">
    <location>
        <begin position="161"/>
        <end position="181"/>
    </location>
</feature>
<dbReference type="GO" id="GO:0005774">
    <property type="term" value="C:vacuolar membrane"/>
    <property type="evidence" value="ECO:0007669"/>
    <property type="project" value="TreeGrafter"/>
</dbReference>
<evidence type="ECO:0000313" key="8">
    <source>
        <dbReference type="Proteomes" id="UP000053660"/>
    </source>
</evidence>
<dbReference type="Pfam" id="PF01490">
    <property type="entry name" value="Aa_trans"/>
    <property type="match status" value="2"/>
</dbReference>
<organism evidence="7 8">
    <name type="scientific">Oesophagostomum dentatum</name>
    <name type="common">Nodular worm</name>
    <dbReference type="NCBI Taxonomy" id="61180"/>
    <lineage>
        <taxon>Eukaryota</taxon>
        <taxon>Metazoa</taxon>
        <taxon>Ecdysozoa</taxon>
        <taxon>Nematoda</taxon>
        <taxon>Chromadorea</taxon>
        <taxon>Rhabditida</taxon>
        <taxon>Rhabditina</taxon>
        <taxon>Rhabditomorpha</taxon>
        <taxon>Strongyloidea</taxon>
        <taxon>Strongylidae</taxon>
        <taxon>Oesophagostomum</taxon>
    </lineage>
</organism>
<feature type="transmembrane region" description="Helical" evidence="5">
    <location>
        <begin position="237"/>
        <end position="262"/>
    </location>
</feature>
<keyword evidence="8" id="KW-1185">Reference proteome</keyword>
<dbReference type="Proteomes" id="UP000053660">
    <property type="component" value="Unassembled WGS sequence"/>
</dbReference>
<proteinExistence type="predicted"/>
<feature type="transmembrane region" description="Helical" evidence="5">
    <location>
        <begin position="44"/>
        <end position="66"/>
    </location>
</feature>
<feature type="domain" description="Amino acid transporter transmembrane" evidence="6">
    <location>
        <begin position="162"/>
        <end position="408"/>
    </location>
</feature>
<feature type="transmembrane region" description="Helical" evidence="5">
    <location>
        <begin position="391"/>
        <end position="410"/>
    </location>
</feature>
<dbReference type="OrthoDB" id="1684102at2759"/>
<evidence type="ECO:0000256" key="2">
    <source>
        <dbReference type="ARBA" id="ARBA00022692"/>
    </source>
</evidence>
<feature type="transmembrane region" description="Helical" evidence="5">
    <location>
        <begin position="353"/>
        <end position="379"/>
    </location>
</feature>